<keyword evidence="1" id="KW-0472">Membrane</keyword>
<dbReference type="EMBL" id="OU015584">
    <property type="protein sequence ID" value="CAG5086282.1"/>
    <property type="molecule type" value="Genomic_DNA"/>
</dbReference>
<protein>
    <submittedName>
        <fullName evidence="2">Uncharacterized protein</fullName>
    </submittedName>
</protein>
<evidence type="ECO:0000313" key="3">
    <source>
        <dbReference type="Proteomes" id="UP000683507"/>
    </source>
</evidence>
<dbReference type="Proteomes" id="UP000683507">
    <property type="component" value="Chromosome"/>
</dbReference>
<dbReference type="KEGG" id="ptan:CRYO30217_03069"/>
<name>A0A916NTQ4_9FLAO</name>
<feature type="transmembrane region" description="Helical" evidence="1">
    <location>
        <begin position="12"/>
        <end position="31"/>
    </location>
</feature>
<sequence length="32" mass="3400">MADKNFHGSTAGIGYIYVGLVLLIIFGIVIFG</sequence>
<keyword evidence="3" id="KW-1185">Reference proteome</keyword>
<gene>
    <name evidence="2" type="ORF">CRYO30217_03069</name>
</gene>
<keyword evidence="1" id="KW-0812">Transmembrane</keyword>
<organism evidence="2 3">
    <name type="scientific">Parvicella tangerina</name>
    <dbReference type="NCBI Taxonomy" id="2829795"/>
    <lineage>
        <taxon>Bacteria</taxon>
        <taxon>Pseudomonadati</taxon>
        <taxon>Bacteroidota</taxon>
        <taxon>Flavobacteriia</taxon>
        <taxon>Flavobacteriales</taxon>
        <taxon>Parvicellaceae</taxon>
        <taxon>Parvicella</taxon>
    </lineage>
</organism>
<dbReference type="AlphaFoldDB" id="A0A916NTQ4"/>
<keyword evidence="1" id="KW-1133">Transmembrane helix</keyword>
<proteinExistence type="predicted"/>
<evidence type="ECO:0000256" key="1">
    <source>
        <dbReference type="SAM" id="Phobius"/>
    </source>
</evidence>
<evidence type="ECO:0000313" key="2">
    <source>
        <dbReference type="EMBL" id="CAG5086282.1"/>
    </source>
</evidence>
<accession>A0A916NTQ4</accession>
<reference evidence="2" key="1">
    <citation type="submission" date="2021-04" db="EMBL/GenBank/DDBJ databases">
        <authorList>
            <person name="Rodrigo-Torres L."/>
            <person name="Arahal R. D."/>
            <person name="Lucena T."/>
        </authorList>
    </citation>
    <scope>NUCLEOTIDE SEQUENCE</scope>
    <source>
        <strain evidence="2">AS29M-1</strain>
    </source>
</reference>